<dbReference type="HOGENOM" id="CLU_018614_3_0_7"/>
<dbReference type="PIRSF" id="PIRSF001294">
    <property type="entry name" value="K_ATPaseA"/>
    <property type="match status" value="1"/>
</dbReference>
<evidence type="ECO:0000256" key="5">
    <source>
        <dbReference type="ARBA" id="ARBA00022958"/>
    </source>
</evidence>
<evidence type="ECO:0000256" key="8">
    <source>
        <dbReference type="ARBA" id="ARBA00023136"/>
    </source>
</evidence>
<proteinExistence type="inferred from homology"/>
<keyword evidence="3 9" id="KW-0633">Potassium transport</keyword>
<comment type="function">
    <text evidence="9">Part of the high-affinity ATP-driven potassium transport (or Kdp) system, which catalyzes the hydrolysis of ATP coupled with the electrogenic transport of potassium into the cytoplasm. This subunit binds the periplasmic potassium ions and delivers the ions to the membrane domain of KdpB through an intramembrane tunnel.</text>
</comment>
<feature type="transmembrane region" description="Helical" evidence="9">
    <location>
        <begin position="131"/>
        <end position="156"/>
    </location>
</feature>
<feature type="transmembrane region" description="Helical" evidence="9">
    <location>
        <begin position="482"/>
        <end position="507"/>
    </location>
</feature>
<evidence type="ECO:0000256" key="1">
    <source>
        <dbReference type="ARBA" id="ARBA00022448"/>
    </source>
</evidence>
<evidence type="ECO:0000256" key="2">
    <source>
        <dbReference type="ARBA" id="ARBA00022475"/>
    </source>
</evidence>
<dbReference type="PANTHER" id="PTHR30607">
    <property type="entry name" value="POTASSIUM-TRANSPORTING ATPASE A CHAIN"/>
    <property type="match status" value="1"/>
</dbReference>
<dbReference type="PANTHER" id="PTHR30607:SF2">
    <property type="entry name" value="POTASSIUM-TRANSPORTING ATPASE POTASSIUM-BINDING SUBUNIT"/>
    <property type="match status" value="1"/>
</dbReference>
<evidence type="ECO:0000256" key="6">
    <source>
        <dbReference type="ARBA" id="ARBA00022989"/>
    </source>
</evidence>
<accession>A0A0H3PAR9</accession>
<dbReference type="NCBIfam" id="TIGR00680">
    <property type="entry name" value="kdpA"/>
    <property type="match status" value="1"/>
</dbReference>
<comment type="similarity">
    <text evidence="9">Belongs to the KdpA family.</text>
</comment>
<keyword evidence="2 9" id="KW-1003">Cell membrane</keyword>
<protein>
    <recommendedName>
        <fullName evidence="9">Potassium-transporting ATPase potassium-binding subunit</fullName>
    </recommendedName>
    <alternativeName>
        <fullName evidence="9">ATP phosphohydrolase [potassium-transporting] A chain</fullName>
    </alternativeName>
    <alternativeName>
        <fullName evidence="9">Potassium-binding and translocating subunit A</fullName>
    </alternativeName>
    <alternativeName>
        <fullName evidence="9">Potassium-translocating ATPase A chain</fullName>
    </alternativeName>
</protein>
<comment type="subcellular location">
    <subcellularLocation>
        <location evidence="9">Cell inner membrane</location>
        <topology evidence="9">Multi-pass membrane protein</topology>
    </subcellularLocation>
</comment>
<feature type="transmembrane region" description="Helical" evidence="9">
    <location>
        <begin position="382"/>
        <end position="401"/>
    </location>
</feature>
<keyword evidence="1 9" id="KW-0813">Transport</keyword>
<keyword evidence="9" id="KW-0997">Cell inner membrane</keyword>
<dbReference type="GO" id="GO:0005886">
    <property type="term" value="C:plasma membrane"/>
    <property type="evidence" value="ECO:0007669"/>
    <property type="project" value="UniProtKB-SubCell"/>
</dbReference>
<keyword evidence="8 9" id="KW-0472">Membrane</keyword>
<keyword evidence="7 9" id="KW-0406">Ion transport</keyword>
<feature type="transmembrane region" description="Helical" evidence="9">
    <location>
        <begin position="60"/>
        <end position="81"/>
    </location>
</feature>
<evidence type="ECO:0000256" key="7">
    <source>
        <dbReference type="ARBA" id="ARBA00023065"/>
    </source>
</evidence>
<keyword evidence="4 9" id="KW-0812">Transmembrane</keyword>
<evidence type="ECO:0000256" key="9">
    <source>
        <dbReference type="HAMAP-Rule" id="MF_00275"/>
    </source>
</evidence>
<dbReference type="eggNOG" id="COG2060">
    <property type="taxonomic scope" value="Bacteria"/>
</dbReference>
<dbReference type="EMBL" id="CP000538">
    <property type="protein sequence ID" value="EAQ72367.1"/>
    <property type="molecule type" value="Genomic_DNA"/>
</dbReference>
<gene>
    <name evidence="9" type="primary">kdpA</name>
    <name evidence="10" type="ordered locus">CJJ81176_0699</name>
</gene>
<evidence type="ECO:0000256" key="3">
    <source>
        <dbReference type="ARBA" id="ARBA00022538"/>
    </source>
</evidence>
<reference evidence="11" key="1">
    <citation type="submission" date="2006-12" db="EMBL/GenBank/DDBJ databases">
        <authorList>
            <person name="Fouts D.E."/>
            <person name="Nelson K.E."/>
            <person name="Sebastian Y."/>
        </authorList>
    </citation>
    <scope>NUCLEOTIDE SEQUENCE [LARGE SCALE GENOMIC DNA]</scope>
    <source>
        <strain evidence="11">81-176</strain>
    </source>
</reference>
<dbReference type="GO" id="GO:0030955">
    <property type="term" value="F:potassium ion binding"/>
    <property type="evidence" value="ECO:0007669"/>
    <property type="project" value="UniProtKB-UniRule"/>
</dbReference>
<dbReference type="Proteomes" id="UP000000646">
    <property type="component" value="Chromosome"/>
</dbReference>
<name>A0A0H3PAR9_CAMJJ</name>
<organism evidence="10 11">
    <name type="scientific">Campylobacter jejuni subsp. jejuni serotype O:23/36 (strain 81-176)</name>
    <dbReference type="NCBI Taxonomy" id="354242"/>
    <lineage>
        <taxon>Bacteria</taxon>
        <taxon>Pseudomonadati</taxon>
        <taxon>Campylobacterota</taxon>
        <taxon>Epsilonproteobacteria</taxon>
        <taxon>Campylobacterales</taxon>
        <taxon>Campylobacteraceae</taxon>
        <taxon>Campylobacter</taxon>
    </lineage>
</organism>
<evidence type="ECO:0000256" key="4">
    <source>
        <dbReference type="ARBA" id="ARBA00022692"/>
    </source>
</evidence>
<dbReference type="InterPro" id="IPR004623">
    <property type="entry name" value="KdpA"/>
</dbReference>
<feature type="transmembrane region" description="Helical" evidence="9">
    <location>
        <begin position="286"/>
        <end position="305"/>
    </location>
</feature>
<feature type="transmembrane region" description="Helical" evidence="9">
    <location>
        <begin position="248"/>
        <end position="270"/>
    </location>
</feature>
<dbReference type="RefSeq" id="WP_002868848.1">
    <property type="nucleotide sequence ID" value="NC_008787.1"/>
</dbReference>
<feature type="transmembrane region" description="Helical" evidence="9">
    <location>
        <begin position="168"/>
        <end position="186"/>
    </location>
</feature>
<keyword evidence="6 9" id="KW-1133">Transmembrane helix</keyword>
<feature type="transmembrane region" description="Helical" evidence="9">
    <location>
        <begin position="6"/>
        <end position="23"/>
    </location>
</feature>
<dbReference type="KEGG" id="cjj:CJJ81176_0699"/>
<evidence type="ECO:0000313" key="11">
    <source>
        <dbReference type="Proteomes" id="UP000000646"/>
    </source>
</evidence>
<dbReference type="GO" id="GO:0008556">
    <property type="term" value="F:P-type potassium transmembrane transporter activity"/>
    <property type="evidence" value="ECO:0007669"/>
    <property type="project" value="InterPro"/>
</dbReference>
<dbReference type="AlphaFoldDB" id="A0A0H3PAR9"/>
<feature type="transmembrane region" description="Helical" evidence="9">
    <location>
        <begin position="528"/>
        <end position="550"/>
    </location>
</feature>
<comment type="subunit">
    <text evidence="9">The system is composed of three essential subunits: KdpA, KdpB and KdpC.</text>
</comment>
<dbReference type="HAMAP" id="MF_00275">
    <property type="entry name" value="KdpA"/>
    <property type="match status" value="1"/>
</dbReference>
<feature type="transmembrane region" description="Helical" evidence="9">
    <location>
        <begin position="421"/>
        <end position="444"/>
    </location>
</feature>
<keyword evidence="5 9" id="KW-0630">Potassium</keyword>
<dbReference type="Pfam" id="PF03814">
    <property type="entry name" value="KdpA"/>
    <property type="match status" value="1"/>
</dbReference>
<evidence type="ECO:0000313" key="10">
    <source>
        <dbReference type="EMBL" id="EAQ72367.1"/>
    </source>
</evidence>
<sequence length="563" mass="61665">MLEILITLIIAFILALIFGNYLYKIASCNKTIFDFIFNPIDNLIYKICAIDRKNMTWQKYSLHLIAFNALVAIFSFVIFYLQDKLFLNPNSINSMKGDLNLNTVISFITNTNLQHYSGESALSLLSQNTGILLAMFVSSASGYSACMAFCRALCGMQMGNFYEDFTRIITRLMLPLSFILAVIFISEGVVQNYHANFSVLTLENKFQSIATGPVAALESIKHLGTNGGGFFGANSSMPFENPTSLTNFLQILSMMLIPSACVVAFGLMVYHRKERQGFALMGKEGGVIFGAMGIIFIISLLLIYFSEKMSNPNLDSLGLNANLGNLEGKEIRFGTDGSSLFSAVTTAFTTGSVNNMHDSLNPLSISATLLNMMLNVAFGGEGVGLMNMIIYVLLTVFICALMIGRTPEFLGKKIESAQMKLIALVILIHPLLILVLSALAVVFAKDSISNPSFHGLAQILYEFSSSAANNGSGLEGLKDDNLFWNLSTAFAMFCGRYLVLIAQLAIAGSLLAKNTQENTANSLKTDNLTFMFVLVCIIYIFAALTFFPVLTLSSVAEYLSLWH</sequence>